<keyword evidence="6" id="KW-1185">Reference proteome</keyword>
<feature type="signal peptide" evidence="3">
    <location>
        <begin position="1"/>
        <end position="15"/>
    </location>
</feature>
<dbReference type="AlphaFoldDB" id="A0A1Z5J754"/>
<dbReference type="GO" id="GO:0009536">
    <property type="term" value="C:plastid"/>
    <property type="evidence" value="ECO:0007669"/>
    <property type="project" value="UniProtKB-SubCell"/>
</dbReference>
<name>A0A1Z5J754_FISSO</name>
<reference evidence="5 6" key="1">
    <citation type="journal article" date="2015" name="Plant Cell">
        <title>Oil accumulation by the oleaginous diatom Fistulifera solaris as revealed by the genome and transcriptome.</title>
        <authorList>
            <person name="Tanaka T."/>
            <person name="Maeda Y."/>
            <person name="Veluchamy A."/>
            <person name="Tanaka M."/>
            <person name="Abida H."/>
            <person name="Marechal E."/>
            <person name="Bowler C."/>
            <person name="Muto M."/>
            <person name="Sunaga Y."/>
            <person name="Tanaka M."/>
            <person name="Yoshino T."/>
            <person name="Taniguchi T."/>
            <person name="Fukuda Y."/>
            <person name="Nemoto M."/>
            <person name="Matsumoto M."/>
            <person name="Wong P.S."/>
            <person name="Aburatani S."/>
            <person name="Fujibuchi W."/>
        </authorList>
    </citation>
    <scope>NUCLEOTIDE SEQUENCE [LARGE SCALE GENOMIC DNA]</scope>
    <source>
        <strain evidence="5 6">JPCC DA0580</strain>
    </source>
</reference>
<dbReference type="PANTHER" id="PTHR31906">
    <property type="entry name" value="PLASTID-LIPID-ASSOCIATED PROTEIN 4, CHLOROPLASTIC-RELATED"/>
    <property type="match status" value="1"/>
</dbReference>
<gene>
    <name evidence="5" type="ORF">FisN_11Lh248</name>
</gene>
<evidence type="ECO:0000256" key="2">
    <source>
        <dbReference type="ARBA" id="ARBA00022640"/>
    </source>
</evidence>
<evidence type="ECO:0000313" key="6">
    <source>
        <dbReference type="Proteomes" id="UP000198406"/>
    </source>
</evidence>
<dbReference type="OrthoDB" id="2015720at2759"/>
<dbReference type="Pfam" id="PF04755">
    <property type="entry name" value="PAP_fibrillin"/>
    <property type="match status" value="1"/>
</dbReference>
<dbReference type="InterPro" id="IPR039633">
    <property type="entry name" value="PAP"/>
</dbReference>
<accession>A0A1Z5J754</accession>
<keyword evidence="3" id="KW-0732">Signal</keyword>
<proteinExistence type="predicted"/>
<keyword evidence="2" id="KW-0934">Plastid</keyword>
<organism evidence="5 6">
    <name type="scientific">Fistulifera solaris</name>
    <name type="common">Oleaginous diatom</name>
    <dbReference type="NCBI Taxonomy" id="1519565"/>
    <lineage>
        <taxon>Eukaryota</taxon>
        <taxon>Sar</taxon>
        <taxon>Stramenopiles</taxon>
        <taxon>Ochrophyta</taxon>
        <taxon>Bacillariophyta</taxon>
        <taxon>Bacillariophyceae</taxon>
        <taxon>Bacillariophycidae</taxon>
        <taxon>Naviculales</taxon>
        <taxon>Naviculaceae</taxon>
        <taxon>Fistulifera</taxon>
    </lineage>
</organism>
<dbReference type="InParanoid" id="A0A1Z5J754"/>
<sequence length="284" mass="31132">MRFSWAFLFVANVTAFSPSMPMMRSRYISTVFRSEPSDVNVDDSDDYVVVVDEVEDVIPTDSEAWVNKVINLLPSTLSGTVSTETRAAINEALLRLETLNPTPDPAVSPLINGIWELKYVGGYAPEWALPSPTRDLALFLYSGGYSPGIFALTLAQKLPAALVEMTGNLEIAISRSQPRVEASIDVKLLGGAASKVRVSAALEAESGVRLRETYEKAYVLDREVAIPAQLQYQRQLFVTFVDDDLLVVRDGSGVPEVLVRKNKAFRGFSAVTESEEDLAPPGRE</sequence>
<protein>
    <recommendedName>
        <fullName evidence="4">Plastid lipid-associated protein/fibrillin conserved domain-containing protein</fullName>
    </recommendedName>
</protein>
<evidence type="ECO:0000313" key="5">
    <source>
        <dbReference type="EMBL" id="GAX09779.1"/>
    </source>
</evidence>
<dbReference type="Proteomes" id="UP000198406">
    <property type="component" value="Unassembled WGS sequence"/>
</dbReference>
<feature type="domain" description="Plastid lipid-associated protein/fibrillin conserved" evidence="4">
    <location>
        <begin position="80"/>
        <end position="119"/>
    </location>
</feature>
<dbReference type="EMBL" id="BDSP01000013">
    <property type="protein sequence ID" value="GAX09779.1"/>
    <property type="molecule type" value="Genomic_DNA"/>
</dbReference>
<evidence type="ECO:0000256" key="1">
    <source>
        <dbReference type="ARBA" id="ARBA00004474"/>
    </source>
</evidence>
<comment type="subcellular location">
    <subcellularLocation>
        <location evidence="1">Plastid</location>
    </subcellularLocation>
</comment>
<evidence type="ECO:0000259" key="4">
    <source>
        <dbReference type="Pfam" id="PF04755"/>
    </source>
</evidence>
<comment type="caution">
    <text evidence="5">The sequence shown here is derived from an EMBL/GenBank/DDBJ whole genome shotgun (WGS) entry which is preliminary data.</text>
</comment>
<evidence type="ECO:0000256" key="3">
    <source>
        <dbReference type="SAM" id="SignalP"/>
    </source>
</evidence>
<feature type="chain" id="PRO_5012102645" description="Plastid lipid-associated protein/fibrillin conserved domain-containing protein" evidence="3">
    <location>
        <begin position="16"/>
        <end position="284"/>
    </location>
</feature>
<dbReference type="InterPro" id="IPR006843">
    <property type="entry name" value="PAP/fibrillin_dom"/>
</dbReference>